<dbReference type="Proteomes" id="UP000053617">
    <property type="component" value="Unassembled WGS sequence"/>
</dbReference>
<name>A0A0D2ITE1_9EURO</name>
<evidence type="ECO:0000313" key="2">
    <source>
        <dbReference type="Proteomes" id="UP000053617"/>
    </source>
</evidence>
<dbReference type="AlphaFoldDB" id="A0A0D2ITE1"/>
<organism evidence="1 2">
    <name type="scientific">Rhinocladiella mackenziei CBS 650.93</name>
    <dbReference type="NCBI Taxonomy" id="1442369"/>
    <lineage>
        <taxon>Eukaryota</taxon>
        <taxon>Fungi</taxon>
        <taxon>Dikarya</taxon>
        <taxon>Ascomycota</taxon>
        <taxon>Pezizomycotina</taxon>
        <taxon>Eurotiomycetes</taxon>
        <taxon>Chaetothyriomycetidae</taxon>
        <taxon>Chaetothyriales</taxon>
        <taxon>Herpotrichiellaceae</taxon>
        <taxon>Rhinocladiella</taxon>
    </lineage>
</organism>
<protein>
    <submittedName>
        <fullName evidence="1">Rhinocladiella mackenziei CBS 650.93 unplaced genomic scaffold supercont1.3, whole genome shotgun sequence</fullName>
    </submittedName>
</protein>
<evidence type="ECO:0000313" key="1">
    <source>
        <dbReference type="EMBL" id="KIX06431.1"/>
    </source>
</evidence>
<sequence length="124" mass="13980">MSGFQSVQANQIVKDRKWKLTNAIDRYDENNSWVHVSQMLGSGIASVFSGAKKYHEEDIPSDLACQSSNRKKKRMEVSKKFFNWVQELLEQEKYEGHPFEVIPGGLNGIAEGLADSFGFALPVL</sequence>
<dbReference type="GeneID" id="25292478"/>
<dbReference type="Gene3D" id="3.90.180.10">
    <property type="entry name" value="Medium-chain alcohol dehydrogenases, catalytic domain"/>
    <property type="match status" value="1"/>
</dbReference>
<proteinExistence type="predicted"/>
<dbReference type="RefSeq" id="XP_013273567.1">
    <property type="nucleotide sequence ID" value="XM_013418113.1"/>
</dbReference>
<keyword evidence="2" id="KW-1185">Reference proteome</keyword>
<dbReference type="OrthoDB" id="3233595at2759"/>
<dbReference type="EMBL" id="KN847477">
    <property type="protein sequence ID" value="KIX06431.1"/>
    <property type="molecule type" value="Genomic_DNA"/>
</dbReference>
<dbReference type="HOGENOM" id="CLU_2005163_0_0_1"/>
<dbReference type="STRING" id="1442369.A0A0D2ITE1"/>
<reference evidence="1 2" key="1">
    <citation type="submission" date="2015-01" db="EMBL/GenBank/DDBJ databases">
        <title>The Genome Sequence of Rhinocladiella mackenzie CBS 650.93.</title>
        <authorList>
            <consortium name="The Broad Institute Genomics Platform"/>
            <person name="Cuomo C."/>
            <person name="de Hoog S."/>
            <person name="Gorbushina A."/>
            <person name="Stielow B."/>
            <person name="Teixiera M."/>
            <person name="Abouelleil A."/>
            <person name="Chapman S.B."/>
            <person name="Priest M."/>
            <person name="Young S.K."/>
            <person name="Wortman J."/>
            <person name="Nusbaum C."/>
            <person name="Birren B."/>
        </authorList>
    </citation>
    <scope>NUCLEOTIDE SEQUENCE [LARGE SCALE GENOMIC DNA]</scope>
    <source>
        <strain evidence="1 2">CBS 650.93</strain>
    </source>
</reference>
<dbReference type="VEuPathDB" id="FungiDB:Z518_04407"/>
<dbReference type="Gene3D" id="3.40.50.720">
    <property type="entry name" value="NAD(P)-binding Rossmann-like Domain"/>
    <property type="match status" value="1"/>
</dbReference>
<accession>A0A0D2ITE1</accession>
<gene>
    <name evidence="1" type="ORF">Z518_04407</name>
</gene>